<feature type="chain" id="PRO_5047283617" description="Phospholipase D-like domain-containing protein" evidence="1">
    <location>
        <begin position="26"/>
        <end position="396"/>
    </location>
</feature>
<sequence>MTRRPRRPAALALATALLASSALVAGCDAISGDDPPQDATTYREPFRAQAGALLSRPVPDGDETDYVALRALLDNIAHTPPGATIRIVGYSLSLYPVAEALLAADARGVSVQVVLDYKANRDSEADELLEEGLGDDASADSFIVQTDGSARRGSRGRMHQKTWMFSRTGQSRHVVMVGSMNLSYYSTGQYNDTYAFVDRRDVWRAFGRVFDQQRRDRPVRDPAVTARLDDVRAWFFPGFTLDDDPLQRLLDDLPARPGTRLRMVAYAWSGERGLRLADRVAALRRAGADVEVVSGDVLTPRVSDVLRGADVPVYLAKFDDGSDTHNKLALAEWDGDGGQQRMIVTGSLNLGDGPLERDEVLVAVDADRGPAERDYRRYVRLVEEITARVEREAGER</sequence>
<keyword evidence="1" id="KW-0732">Signal</keyword>
<evidence type="ECO:0000256" key="1">
    <source>
        <dbReference type="SAM" id="SignalP"/>
    </source>
</evidence>
<comment type="caution">
    <text evidence="3">The sequence shown here is derived from an EMBL/GenBank/DDBJ whole genome shotgun (WGS) entry which is preliminary data.</text>
</comment>
<keyword evidence="4" id="KW-1185">Reference proteome</keyword>
<accession>A0ABP9PVD7</accession>
<protein>
    <recommendedName>
        <fullName evidence="2">Phospholipase D-like domain-containing protein</fullName>
    </recommendedName>
</protein>
<dbReference type="InterPro" id="IPR025202">
    <property type="entry name" value="PLD-like_dom"/>
</dbReference>
<evidence type="ECO:0000313" key="4">
    <source>
        <dbReference type="Proteomes" id="UP001500221"/>
    </source>
</evidence>
<feature type="signal peptide" evidence="1">
    <location>
        <begin position="1"/>
        <end position="25"/>
    </location>
</feature>
<proteinExistence type="predicted"/>
<evidence type="ECO:0000259" key="2">
    <source>
        <dbReference type="Pfam" id="PF13091"/>
    </source>
</evidence>
<feature type="domain" description="Phospholipase D-like" evidence="2">
    <location>
        <begin position="83"/>
        <end position="212"/>
    </location>
</feature>
<name>A0ABP9PVD7_9ACTN</name>
<dbReference type="SUPFAM" id="SSF56024">
    <property type="entry name" value="Phospholipase D/nuclease"/>
    <property type="match status" value="1"/>
</dbReference>
<dbReference type="Proteomes" id="UP001500221">
    <property type="component" value="Unassembled WGS sequence"/>
</dbReference>
<dbReference type="RefSeq" id="WP_345461149.1">
    <property type="nucleotide sequence ID" value="NZ_BAABKG010000004.1"/>
</dbReference>
<dbReference type="Gene3D" id="3.30.870.10">
    <property type="entry name" value="Endonuclease Chain A"/>
    <property type="match status" value="1"/>
</dbReference>
<organism evidence="3 4">
    <name type="scientific">Nocardioides marinquilinus</name>
    <dbReference type="NCBI Taxonomy" id="1210400"/>
    <lineage>
        <taxon>Bacteria</taxon>
        <taxon>Bacillati</taxon>
        <taxon>Actinomycetota</taxon>
        <taxon>Actinomycetes</taxon>
        <taxon>Propionibacteriales</taxon>
        <taxon>Nocardioidaceae</taxon>
        <taxon>Nocardioides</taxon>
    </lineage>
</organism>
<dbReference type="PROSITE" id="PS51257">
    <property type="entry name" value="PROKAR_LIPOPROTEIN"/>
    <property type="match status" value="1"/>
</dbReference>
<dbReference type="EMBL" id="BAABKG010000004">
    <property type="protein sequence ID" value="GAA5152744.1"/>
    <property type="molecule type" value="Genomic_DNA"/>
</dbReference>
<reference evidence="4" key="1">
    <citation type="journal article" date="2019" name="Int. J. Syst. Evol. Microbiol.">
        <title>The Global Catalogue of Microorganisms (GCM) 10K type strain sequencing project: providing services to taxonomists for standard genome sequencing and annotation.</title>
        <authorList>
            <consortium name="The Broad Institute Genomics Platform"/>
            <consortium name="The Broad Institute Genome Sequencing Center for Infectious Disease"/>
            <person name="Wu L."/>
            <person name="Ma J."/>
        </authorList>
    </citation>
    <scope>NUCLEOTIDE SEQUENCE [LARGE SCALE GENOMIC DNA]</scope>
    <source>
        <strain evidence="4">JCM 18459</strain>
    </source>
</reference>
<gene>
    <name evidence="3" type="ORF">GCM10023340_33570</name>
</gene>
<evidence type="ECO:0000313" key="3">
    <source>
        <dbReference type="EMBL" id="GAA5152744.1"/>
    </source>
</evidence>
<dbReference type="Pfam" id="PF13091">
    <property type="entry name" value="PLDc_2"/>
    <property type="match status" value="1"/>
</dbReference>